<dbReference type="InterPro" id="IPR036291">
    <property type="entry name" value="NAD(P)-bd_dom_sf"/>
</dbReference>
<comment type="subcellular location">
    <subcellularLocation>
        <location evidence="1">Membrane</location>
        <topology evidence="1">Multi-pass membrane protein</topology>
    </subcellularLocation>
</comment>
<evidence type="ECO:0000256" key="1">
    <source>
        <dbReference type="ARBA" id="ARBA00004141"/>
    </source>
</evidence>
<evidence type="ECO:0000313" key="10">
    <source>
        <dbReference type="EMBL" id="MXV62230.1"/>
    </source>
</evidence>
<name>A0A6B0VKY6_9EURY</name>
<dbReference type="GO" id="GO:1902600">
    <property type="term" value="P:proton transmembrane transport"/>
    <property type="evidence" value="ECO:0007669"/>
    <property type="project" value="InterPro"/>
</dbReference>
<dbReference type="Proteomes" id="UP000434101">
    <property type="component" value="Unassembled WGS sequence"/>
</dbReference>
<keyword evidence="3" id="KW-0813">Transport</keyword>
<dbReference type="AlphaFoldDB" id="A0A6B0VKY6"/>
<feature type="transmembrane region" description="Helical" evidence="7">
    <location>
        <begin position="30"/>
        <end position="49"/>
    </location>
</feature>
<dbReference type="SUPFAM" id="SSF51735">
    <property type="entry name" value="NAD(P)-binding Rossmann-fold domains"/>
    <property type="match status" value="1"/>
</dbReference>
<feature type="transmembrane region" description="Helical" evidence="7">
    <location>
        <begin position="115"/>
        <end position="135"/>
    </location>
</feature>
<accession>A0A6B0VKY6</accession>
<gene>
    <name evidence="10" type="ORF">GS429_09180</name>
</gene>
<dbReference type="Gene3D" id="1.20.1530.20">
    <property type="match status" value="1"/>
</dbReference>
<keyword evidence="11" id="KW-1185">Reference proteome</keyword>
<organism evidence="10 11">
    <name type="scientific">Natronorubrum halalkaliphilum</name>
    <dbReference type="NCBI Taxonomy" id="2691917"/>
    <lineage>
        <taxon>Archaea</taxon>
        <taxon>Methanobacteriati</taxon>
        <taxon>Methanobacteriota</taxon>
        <taxon>Stenosarchaea group</taxon>
        <taxon>Halobacteria</taxon>
        <taxon>Halobacteriales</taxon>
        <taxon>Natrialbaceae</taxon>
        <taxon>Natronorubrum</taxon>
    </lineage>
</organism>
<evidence type="ECO:0000256" key="5">
    <source>
        <dbReference type="ARBA" id="ARBA00022989"/>
    </source>
</evidence>
<feature type="transmembrane region" description="Helical" evidence="7">
    <location>
        <begin position="156"/>
        <end position="172"/>
    </location>
</feature>
<dbReference type="InterPro" id="IPR038770">
    <property type="entry name" value="Na+/solute_symporter_sf"/>
</dbReference>
<dbReference type="PANTHER" id="PTHR42751">
    <property type="entry name" value="SODIUM/HYDROGEN EXCHANGER FAMILY/TRKA DOMAIN PROTEIN"/>
    <property type="match status" value="1"/>
</dbReference>
<feature type="transmembrane region" description="Helical" evidence="7">
    <location>
        <begin position="55"/>
        <end position="75"/>
    </location>
</feature>
<feature type="transmembrane region" description="Helical" evidence="7">
    <location>
        <begin position="298"/>
        <end position="323"/>
    </location>
</feature>
<dbReference type="PANTHER" id="PTHR42751:SF3">
    <property type="entry name" value="SODIUM_GLUTAMATE SYMPORTER"/>
    <property type="match status" value="1"/>
</dbReference>
<evidence type="ECO:0000256" key="7">
    <source>
        <dbReference type="SAM" id="Phobius"/>
    </source>
</evidence>
<feature type="transmembrane region" description="Helical" evidence="7">
    <location>
        <begin position="218"/>
        <end position="244"/>
    </location>
</feature>
<evidence type="ECO:0000256" key="6">
    <source>
        <dbReference type="ARBA" id="ARBA00023136"/>
    </source>
</evidence>
<evidence type="ECO:0000313" key="11">
    <source>
        <dbReference type="Proteomes" id="UP000434101"/>
    </source>
</evidence>
<dbReference type="GO" id="GO:0015297">
    <property type="term" value="F:antiporter activity"/>
    <property type="evidence" value="ECO:0007669"/>
    <property type="project" value="InterPro"/>
</dbReference>
<dbReference type="RefSeq" id="WP_160064821.1">
    <property type="nucleotide sequence ID" value="NZ_WUYX01000028.1"/>
</dbReference>
<reference evidence="10 11" key="1">
    <citation type="submission" date="2020-01" db="EMBL/GenBank/DDBJ databases">
        <title>Natronorubrum sp. JWXQ-INN 674 isolated from Inner Mongolia Autonomous Region of China.</title>
        <authorList>
            <person name="Xue Q."/>
        </authorList>
    </citation>
    <scope>NUCLEOTIDE SEQUENCE [LARGE SCALE GENOMIC DNA]</scope>
    <source>
        <strain evidence="10 11">JWXQ-INN-674</strain>
    </source>
</reference>
<keyword evidence="4 7" id="KW-0812">Transmembrane</keyword>
<proteinExistence type="inferred from homology"/>
<dbReference type="OrthoDB" id="43518at2157"/>
<feature type="transmembrane region" description="Helical" evidence="7">
    <location>
        <begin position="264"/>
        <end position="286"/>
    </location>
</feature>
<feature type="domain" description="Cation/H+ exchanger transmembrane" evidence="8">
    <location>
        <begin position="13"/>
        <end position="378"/>
    </location>
</feature>
<evidence type="ECO:0000259" key="9">
    <source>
        <dbReference type="Pfam" id="PF02254"/>
    </source>
</evidence>
<evidence type="ECO:0000256" key="4">
    <source>
        <dbReference type="ARBA" id="ARBA00022692"/>
    </source>
</evidence>
<dbReference type="Pfam" id="PF02254">
    <property type="entry name" value="TrkA_N"/>
    <property type="match status" value="1"/>
</dbReference>
<evidence type="ECO:0000256" key="3">
    <source>
        <dbReference type="ARBA" id="ARBA00022448"/>
    </source>
</evidence>
<dbReference type="InterPro" id="IPR003148">
    <property type="entry name" value="RCK_N"/>
</dbReference>
<feature type="transmembrane region" description="Helical" evidence="7">
    <location>
        <begin position="87"/>
        <end position="109"/>
    </location>
</feature>
<dbReference type="GO" id="GO:0006813">
    <property type="term" value="P:potassium ion transport"/>
    <property type="evidence" value="ECO:0007669"/>
    <property type="project" value="InterPro"/>
</dbReference>
<dbReference type="Pfam" id="PF00999">
    <property type="entry name" value="Na_H_Exchanger"/>
    <property type="match status" value="1"/>
</dbReference>
<dbReference type="Gene3D" id="3.40.50.720">
    <property type="entry name" value="NAD(P)-binding Rossmann-like Domain"/>
    <property type="match status" value="1"/>
</dbReference>
<evidence type="ECO:0000259" key="8">
    <source>
        <dbReference type="Pfam" id="PF00999"/>
    </source>
</evidence>
<evidence type="ECO:0000256" key="2">
    <source>
        <dbReference type="ARBA" id="ARBA00005551"/>
    </source>
</evidence>
<dbReference type="InterPro" id="IPR006153">
    <property type="entry name" value="Cation/H_exchanger_TM"/>
</dbReference>
<dbReference type="GO" id="GO:0016020">
    <property type="term" value="C:membrane"/>
    <property type="evidence" value="ECO:0007669"/>
    <property type="project" value="UniProtKB-SubCell"/>
</dbReference>
<keyword evidence="6 7" id="KW-0472">Membrane</keyword>
<protein>
    <submittedName>
        <fullName evidence="10">Potassium transporter Kef</fullName>
    </submittedName>
</protein>
<keyword evidence="5 7" id="KW-1133">Transmembrane helix</keyword>
<feature type="transmembrane region" description="Helical" evidence="7">
    <location>
        <begin position="178"/>
        <end position="197"/>
    </location>
</feature>
<feature type="transmembrane region" description="Helical" evidence="7">
    <location>
        <begin position="6"/>
        <end position="23"/>
    </location>
</feature>
<feature type="domain" description="RCK N-terminal" evidence="9">
    <location>
        <begin position="417"/>
        <end position="495"/>
    </location>
</feature>
<sequence length="569" mass="60667">MTELLTAVSIMFIVAGPFLLVANRFDLPTVPLLVLAGIVAGFGLDAFGIDEELTLELAQYGIALLVFAFGVDIDLSAVRTVIVDSEIAALAQVLVVGSLGVAFGVALGVPIEEAAFLGIAAALSSTMVGTALLRTEIATNLVRGRLARSIHFSQDLLAILLLLGLGAGTLAVGPIATLVGYGLALLAVAVLVNRYLFDAIGRLADDSAELMILGAVSLLAVFVGAAEYAGISIAVGAFAAGLAVRHDPVEYLGLFNGLESIKDFFVAIFFLTIGALVVLPFPFLPYVEIGWTESVEKLLLAGGLVLLTVVVKPAITTATLIYRGYEARSATLASLSSDQVSEFALIIAIEALILGLLTQSVFDAIILAAAVTMVVSSLTQRYDERIYRTLADRGVLSANHERIDTLSDVPRELSDHVVIVGYGRHGRKLIEACEEDNQPYVVIENDPVRRETVVAECDAFVFGDAMERYTWEKANVDDARIVVSTVDSDPVSRRLLSFEFDADLTLRANDRTIALELLEAGALYVSQSDLLAGQQLVTQIESVLDGERTPAELRDEQLAELESHSQATS</sequence>
<feature type="transmembrane region" description="Helical" evidence="7">
    <location>
        <begin position="343"/>
        <end position="375"/>
    </location>
</feature>
<comment type="caution">
    <text evidence="10">The sequence shown here is derived from an EMBL/GenBank/DDBJ whole genome shotgun (WGS) entry which is preliminary data.</text>
</comment>
<comment type="similarity">
    <text evidence="2">Belongs to the monovalent cation:proton antiporter 2 (CPA2) transporter (TC 2.A.37) family.</text>
</comment>
<dbReference type="EMBL" id="WUYX01000028">
    <property type="protein sequence ID" value="MXV62230.1"/>
    <property type="molecule type" value="Genomic_DNA"/>
</dbReference>